<dbReference type="SUPFAM" id="SSF55961">
    <property type="entry name" value="Bet v1-like"/>
    <property type="match status" value="2"/>
</dbReference>
<dbReference type="CDD" id="cd08861">
    <property type="entry name" value="OtcD1_ARO-CYC_like"/>
    <property type="match status" value="2"/>
</dbReference>
<dbReference type="Pfam" id="PF10604">
    <property type="entry name" value="Polyketide_cyc2"/>
    <property type="match status" value="2"/>
</dbReference>
<accession>A0A318NF45</accession>
<comment type="caution">
    <text evidence="1">The sequence shown here is derived from an EMBL/GenBank/DDBJ whole genome shotgun (WGS) entry which is preliminary data.</text>
</comment>
<name>A0A318NF45_9ACTN</name>
<dbReference type="Proteomes" id="UP000248333">
    <property type="component" value="Unassembled WGS sequence"/>
</dbReference>
<dbReference type="InterPro" id="IPR023393">
    <property type="entry name" value="START-like_dom_sf"/>
</dbReference>
<keyword evidence="2" id="KW-1185">Reference proteome</keyword>
<dbReference type="EMBL" id="PYBV01000048">
    <property type="protein sequence ID" value="PYC64819.1"/>
    <property type="molecule type" value="Genomic_DNA"/>
</dbReference>
<sequence length="323" mass="35828">MENRVNQPPSAHTEHREIVSAPASTVYNLVLDVSRWPLVFPPTVHVEYVESGSTSEVIRIWATANDAVKGWTSRRELDRQARRIRFRQVVSAPPVASMGGEWIIEPTADGRSLVRLTHDFRAVGDDPSAMAWIHQAVDRNSRSELAAVRAAVESPAESDGRLLVFDDVVHVNGAPGDVYDFLNEAGHWDRRLPHVARVRLTEEDPGVQLLDMDTTTPDGSTHSTRSVRVCFPHRRIVYKQLRTPALMSVHTGQWSIEPHEDGAMVISTHRVVLDPQAIQGVLGPDATLGDARTYVRAALGRNSTATMYAAKEFAEGRRLATRS</sequence>
<dbReference type="OrthoDB" id="3419705at2"/>
<dbReference type="InterPro" id="IPR019587">
    <property type="entry name" value="Polyketide_cyclase/dehydratase"/>
</dbReference>
<dbReference type="RefSeq" id="WP_110567635.1">
    <property type="nucleotide sequence ID" value="NZ_PYBV01000048.1"/>
</dbReference>
<protein>
    <submittedName>
        <fullName evidence="1">Cyclase</fullName>
    </submittedName>
</protein>
<gene>
    <name evidence="1" type="ORF">C7C45_29675</name>
</gene>
<dbReference type="AlphaFoldDB" id="A0A318NF45"/>
<evidence type="ECO:0000313" key="2">
    <source>
        <dbReference type="Proteomes" id="UP000248333"/>
    </source>
</evidence>
<organism evidence="1 2">
    <name type="scientific">Micromonospora arborensis</name>
    <dbReference type="NCBI Taxonomy" id="2116518"/>
    <lineage>
        <taxon>Bacteria</taxon>
        <taxon>Bacillati</taxon>
        <taxon>Actinomycetota</taxon>
        <taxon>Actinomycetes</taxon>
        <taxon>Micromonosporales</taxon>
        <taxon>Micromonosporaceae</taxon>
        <taxon>Micromonospora</taxon>
    </lineage>
</organism>
<proteinExistence type="predicted"/>
<evidence type="ECO:0000313" key="1">
    <source>
        <dbReference type="EMBL" id="PYC64819.1"/>
    </source>
</evidence>
<reference evidence="1 2" key="1">
    <citation type="submission" date="2018-03" db="EMBL/GenBank/DDBJ databases">
        <title>Bioinformatic expansion and discovery of thiopeptide antibiotics.</title>
        <authorList>
            <person name="Schwalen C.J."/>
            <person name="Hudson G.A."/>
            <person name="Mitchell D.A."/>
        </authorList>
    </citation>
    <scope>NUCLEOTIDE SEQUENCE [LARGE SCALE GENOMIC DNA]</scope>
    <source>
        <strain evidence="1 2">NRRL 8041</strain>
    </source>
</reference>
<dbReference type="Gene3D" id="3.30.530.20">
    <property type="match status" value="2"/>
</dbReference>